<dbReference type="InterPro" id="IPR013517">
    <property type="entry name" value="FG-GAP"/>
</dbReference>
<gene>
    <name evidence="3" type="ORF">D187_003735</name>
</gene>
<dbReference type="Pfam" id="PF13517">
    <property type="entry name" value="FG-GAP_3"/>
    <property type="match status" value="1"/>
</dbReference>
<sequence>MRLPLILLALALVLPGASSAATVSFCPEPVVPSGQNFVNSNGSYSGALASGMYRMTLSQSGPFTIQNLQASWNGVVAGAYQQIIGSSNVILSGILPSNVTPGQTVTVTFRIYNILGQVADSSTLTVTVGGQSPGWQKVWTASSQSGLAGYSKHYIGDFDGDGAEDILAVSTSGWMTLFHWHNNDWEWGWSNYGSSSAGGGIYPYRNNLVVGDFDGDGKDEVLGVSSWVTMFHFDNGTWNWGWSSNGSTQDQLYAHANGGGYLVVGNFDTVNNSGNSPVNKDEILGVNPNGWITLFRFNGSSWDWVWSTYGSTSHGMYGYRSSLRNGGDTNGDGQDEVLGLSGWATTFNFANNGFNWAWSTYGANNIAGVGYPQANSGALLVGNIDQLDSRDEWFFIQKGPSASWATTVDWSGSQFTWNWSNHNYSPAVSFIGDWPLANNAGGSASYALVRAVAGQPKYLFARRCKDMRMYVVSNPLANY</sequence>
<dbReference type="RefSeq" id="WP_002632442.1">
    <property type="nucleotide sequence ID" value="NZ_ANAH02000022.1"/>
</dbReference>
<organism evidence="3 4">
    <name type="scientific">Cystobacter fuscus (strain ATCC 25194 / DSM 2262 / NBRC 100088 / M29)</name>
    <dbReference type="NCBI Taxonomy" id="1242864"/>
    <lineage>
        <taxon>Bacteria</taxon>
        <taxon>Pseudomonadati</taxon>
        <taxon>Myxococcota</taxon>
        <taxon>Myxococcia</taxon>
        <taxon>Myxococcales</taxon>
        <taxon>Cystobacterineae</taxon>
        <taxon>Archangiaceae</taxon>
        <taxon>Cystobacter</taxon>
    </lineage>
</organism>
<dbReference type="AlphaFoldDB" id="S9QBT0"/>
<dbReference type="InterPro" id="IPR028994">
    <property type="entry name" value="Integrin_alpha_N"/>
</dbReference>
<dbReference type="OrthoDB" id="9779955at2"/>
<evidence type="ECO:0000313" key="4">
    <source>
        <dbReference type="Proteomes" id="UP000011682"/>
    </source>
</evidence>
<feature type="chain" id="PRO_5004555015" description="VCBS repeat-containing protein" evidence="2">
    <location>
        <begin position="21"/>
        <end position="479"/>
    </location>
</feature>
<dbReference type="Proteomes" id="UP000011682">
    <property type="component" value="Unassembled WGS sequence"/>
</dbReference>
<evidence type="ECO:0000256" key="1">
    <source>
        <dbReference type="ARBA" id="ARBA00022729"/>
    </source>
</evidence>
<dbReference type="SUPFAM" id="SSF69318">
    <property type="entry name" value="Integrin alpha N-terminal domain"/>
    <property type="match status" value="1"/>
</dbReference>
<evidence type="ECO:0000256" key="2">
    <source>
        <dbReference type="SAM" id="SignalP"/>
    </source>
</evidence>
<keyword evidence="1 2" id="KW-0732">Signal</keyword>
<dbReference type="EMBL" id="ANAH02000022">
    <property type="protein sequence ID" value="EPX58774.1"/>
    <property type="molecule type" value="Genomic_DNA"/>
</dbReference>
<name>S9QBT0_CYSF2</name>
<evidence type="ECO:0000313" key="3">
    <source>
        <dbReference type="EMBL" id="EPX58774.1"/>
    </source>
</evidence>
<proteinExistence type="predicted"/>
<dbReference type="Gene3D" id="2.40.128.340">
    <property type="match status" value="1"/>
</dbReference>
<evidence type="ECO:0008006" key="5">
    <source>
        <dbReference type="Google" id="ProtNLM"/>
    </source>
</evidence>
<keyword evidence="4" id="KW-1185">Reference proteome</keyword>
<accession>S9QBT0</accession>
<reference evidence="3" key="1">
    <citation type="submission" date="2013-05" db="EMBL/GenBank/DDBJ databases">
        <title>Genome assembly of Cystobacter fuscus DSM 2262.</title>
        <authorList>
            <person name="Sharma G."/>
            <person name="Khatri I."/>
            <person name="Kaur C."/>
            <person name="Mayilraj S."/>
            <person name="Subramanian S."/>
        </authorList>
    </citation>
    <scope>NUCLEOTIDE SEQUENCE [LARGE SCALE GENOMIC DNA]</scope>
    <source>
        <strain evidence="3">DSM 2262</strain>
    </source>
</reference>
<protein>
    <recommendedName>
        <fullName evidence="5">VCBS repeat-containing protein</fullName>
    </recommendedName>
</protein>
<feature type="signal peptide" evidence="2">
    <location>
        <begin position="1"/>
        <end position="20"/>
    </location>
</feature>
<comment type="caution">
    <text evidence="3">The sequence shown here is derived from an EMBL/GenBank/DDBJ whole genome shotgun (WGS) entry which is preliminary data.</text>
</comment>